<dbReference type="InterPro" id="IPR015422">
    <property type="entry name" value="PyrdxlP-dep_Trfase_small"/>
</dbReference>
<dbReference type="CDD" id="cd00616">
    <property type="entry name" value="AHBA_syn"/>
    <property type="match status" value="1"/>
</dbReference>
<keyword evidence="3" id="KW-0032">Aminotransferase</keyword>
<reference evidence="3" key="1">
    <citation type="submission" date="2023-06" db="EMBL/GenBank/DDBJ databases">
        <title>Genomic of Parafulvivirga corallium.</title>
        <authorList>
            <person name="Wang G."/>
        </authorList>
    </citation>
    <scope>NUCLEOTIDE SEQUENCE</scope>
    <source>
        <strain evidence="3">BMA10</strain>
    </source>
</reference>
<dbReference type="Gene3D" id="3.40.640.10">
    <property type="entry name" value="Type I PLP-dependent aspartate aminotransferase-like (Major domain)"/>
    <property type="match status" value="1"/>
</dbReference>
<dbReference type="InterPro" id="IPR015424">
    <property type="entry name" value="PyrdxlP-dep_Trfase"/>
</dbReference>
<keyword evidence="4" id="KW-1185">Reference proteome</keyword>
<proteinExistence type="inferred from homology"/>
<name>A0ABT8KLT6_9BACT</name>
<dbReference type="InterPro" id="IPR000653">
    <property type="entry name" value="DegT/StrS_aminotransferase"/>
</dbReference>
<dbReference type="PANTHER" id="PTHR30244:SF34">
    <property type="entry name" value="DTDP-4-AMINO-4,6-DIDEOXYGALACTOSE TRANSAMINASE"/>
    <property type="match status" value="1"/>
</dbReference>
<evidence type="ECO:0000256" key="1">
    <source>
        <dbReference type="ARBA" id="ARBA00037999"/>
    </source>
</evidence>
<gene>
    <name evidence="3" type="ORF">QQ008_07515</name>
</gene>
<dbReference type="EC" id="2.6.1.-" evidence="3"/>
<comment type="caution">
    <text evidence="3">The sequence shown here is derived from an EMBL/GenBank/DDBJ whole genome shotgun (WGS) entry which is preliminary data.</text>
</comment>
<dbReference type="InterPro" id="IPR015421">
    <property type="entry name" value="PyrdxlP-dep_Trfase_major"/>
</dbReference>
<organism evidence="3 4">
    <name type="scientific">Splendidivirga corallicola</name>
    <dbReference type="NCBI Taxonomy" id="3051826"/>
    <lineage>
        <taxon>Bacteria</taxon>
        <taxon>Pseudomonadati</taxon>
        <taxon>Bacteroidota</taxon>
        <taxon>Cytophagia</taxon>
        <taxon>Cytophagales</taxon>
        <taxon>Splendidivirgaceae</taxon>
        <taxon>Splendidivirga</taxon>
    </lineage>
</organism>
<dbReference type="EMBL" id="JAUJEA010000002">
    <property type="protein sequence ID" value="MDN5201203.1"/>
    <property type="molecule type" value="Genomic_DNA"/>
</dbReference>
<dbReference type="Gene3D" id="3.90.1150.10">
    <property type="entry name" value="Aspartate Aminotransferase, domain 1"/>
    <property type="match status" value="1"/>
</dbReference>
<dbReference type="Proteomes" id="UP001172082">
    <property type="component" value="Unassembled WGS sequence"/>
</dbReference>
<accession>A0ABT8KLT6</accession>
<evidence type="ECO:0000313" key="3">
    <source>
        <dbReference type="EMBL" id="MDN5201203.1"/>
    </source>
</evidence>
<evidence type="ECO:0000313" key="4">
    <source>
        <dbReference type="Proteomes" id="UP001172082"/>
    </source>
</evidence>
<dbReference type="PIRSF" id="PIRSF000390">
    <property type="entry name" value="PLP_StrS"/>
    <property type="match status" value="1"/>
</dbReference>
<sequence>METLYTSKPSVGMEELKRVQKVFDSNWLGMGDVVRKFEIEVENFLGNGIVIAVNSGTSALHLALESIGIRAGDEVIAPSLTFCASIQVITALGAKPIFCEVNSNNLSVNIEDIKSKINSRTKAIIPVHYCGIACEMDSLIEIKNEFDIHIIEDAAHAFGSKYNGKKIGSFGDICCFSFDPIKNITCGEGGAIVVHDKKLADLIRKKRVLGIDKDGWQRHTENKQGYYDVSTQGFRYHMSNINAAIGLAQLERVESFYKKKIDLVQHYNLRLTKIEYMELLDWNLSETFPFAYVVKVTKGHRDHLMKHLLKNNVQSGLNYIPNHLQSYFKTNVTLPLTEQIFDELITLPLYNDLTINEVEYVIECIESYFNSRTRRASTSFKEEVSNV</sequence>
<protein>
    <submittedName>
        <fullName evidence="3">DegT/DnrJ/EryC1/StrS family aminotransferase</fullName>
        <ecNumber evidence="3">2.6.1.-</ecNumber>
    </submittedName>
</protein>
<dbReference type="SUPFAM" id="SSF53383">
    <property type="entry name" value="PLP-dependent transferases"/>
    <property type="match status" value="1"/>
</dbReference>
<dbReference type="RefSeq" id="WP_346751229.1">
    <property type="nucleotide sequence ID" value="NZ_JAUJEA010000002.1"/>
</dbReference>
<keyword evidence="3" id="KW-0808">Transferase</keyword>
<dbReference type="Pfam" id="PF01041">
    <property type="entry name" value="DegT_DnrJ_EryC1"/>
    <property type="match status" value="1"/>
</dbReference>
<keyword evidence="2" id="KW-0663">Pyridoxal phosphate</keyword>
<dbReference type="GO" id="GO:0008483">
    <property type="term" value="F:transaminase activity"/>
    <property type="evidence" value="ECO:0007669"/>
    <property type="project" value="UniProtKB-KW"/>
</dbReference>
<dbReference type="PANTHER" id="PTHR30244">
    <property type="entry name" value="TRANSAMINASE"/>
    <property type="match status" value="1"/>
</dbReference>
<evidence type="ECO:0000256" key="2">
    <source>
        <dbReference type="RuleBase" id="RU004508"/>
    </source>
</evidence>
<comment type="similarity">
    <text evidence="1 2">Belongs to the DegT/DnrJ/EryC1 family.</text>
</comment>